<dbReference type="Pfam" id="PF00583">
    <property type="entry name" value="Acetyltransf_1"/>
    <property type="match status" value="1"/>
</dbReference>
<evidence type="ECO:0000256" key="7">
    <source>
        <dbReference type="ARBA" id="ARBA00048372"/>
    </source>
</evidence>
<evidence type="ECO:0000256" key="3">
    <source>
        <dbReference type="ARBA" id="ARBA00022571"/>
    </source>
</evidence>
<dbReference type="SUPFAM" id="SSF55729">
    <property type="entry name" value="Acyl-CoA N-acyltransferases (Nat)"/>
    <property type="match status" value="1"/>
</dbReference>
<evidence type="ECO:0000313" key="11">
    <source>
        <dbReference type="Proteomes" id="UP001156682"/>
    </source>
</evidence>
<comment type="subcellular location">
    <subcellularLocation>
        <location evidence="8">Cytoplasm</location>
    </subcellularLocation>
</comment>
<protein>
    <recommendedName>
        <fullName evidence="8">Amino-acid acetyltransferase</fullName>
        <ecNumber evidence="8">2.3.1.1</ecNumber>
    </recommendedName>
    <alternativeName>
        <fullName evidence="8">N-acetylglutamate synthase</fullName>
        <shortName evidence="8">AGS</shortName>
        <shortName evidence="8">NAGS</shortName>
    </alternativeName>
</protein>
<organism evidence="10 11">
    <name type="scientific">Marinospirillum insulare</name>
    <dbReference type="NCBI Taxonomy" id="217169"/>
    <lineage>
        <taxon>Bacteria</taxon>
        <taxon>Pseudomonadati</taxon>
        <taxon>Pseudomonadota</taxon>
        <taxon>Gammaproteobacteria</taxon>
        <taxon>Oceanospirillales</taxon>
        <taxon>Oceanospirillaceae</taxon>
        <taxon>Marinospirillum</taxon>
    </lineage>
</organism>
<dbReference type="InterPro" id="IPR010167">
    <property type="entry name" value="NH2A_AcTrfase"/>
</dbReference>
<dbReference type="Proteomes" id="UP001156682">
    <property type="component" value="Unassembled WGS sequence"/>
</dbReference>
<evidence type="ECO:0000256" key="8">
    <source>
        <dbReference type="HAMAP-Rule" id="MF_01105"/>
    </source>
</evidence>
<dbReference type="Pfam" id="PF00696">
    <property type="entry name" value="AA_kinase"/>
    <property type="match status" value="1"/>
</dbReference>
<dbReference type="PIRSF" id="PIRSF000423">
    <property type="entry name" value="ArgA"/>
    <property type="match status" value="1"/>
</dbReference>
<dbReference type="HAMAP" id="MF_01105">
    <property type="entry name" value="N_acetyl_glu_synth"/>
    <property type="match status" value="1"/>
</dbReference>
<keyword evidence="8" id="KW-0963">Cytoplasm</keyword>
<dbReference type="Gene3D" id="3.40.1160.10">
    <property type="entry name" value="Acetylglutamate kinase-like"/>
    <property type="match status" value="1"/>
</dbReference>
<dbReference type="Gene3D" id="3.40.630.30">
    <property type="match status" value="1"/>
</dbReference>
<dbReference type="CDD" id="cd04237">
    <property type="entry name" value="AAK_NAGS-ABP"/>
    <property type="match status" value="1"/>
</dbReference>
<proteinExistence type="inferred from homology"/>
<evidence type="ECO:0000313" key="10">
    <source>
        <dbReference type="EMBL" id="GLR63391.1"/>
    </source>
</evidence>
<feature type="domain" description="N-acetyltransferase" evidence="9">
    <location>
        <begin position="292"/>
        <end position="431"/>
    </location>
</feature>
<dbReference type="EC" id="2.3.1.1" evidence="8"/>
<comment type="pathway">
    <text evidence="1 8">Amino-acid biosynthesis; L-arginine biosynthesis; N(2)-acetyl-L-ornithine from L-glutamate: step 1/4.</text>
</comment>
<keyword evidence="3 8" id="KW-0055">Arginine biosynthesis</keyword>
<name>A0ABQ5ZXL1_9GAMM</name>
<dbReference type="SUPFAM" id="SSF53633">
    <property type="entry name" value="Carbamate kinase-like"/>
    <property type="match status" value="1"/>
</dbReference>
<dbReference type="NCBIfam" id="NF003641">
    <property type="entry name" value="PRK05279.1"/>
    <property type="match status" value="1"/>
</dbReference>
<gene>
    <name evidence="8 10" type="primary">argA</name>
    <name evidence="10" type="ORF">GCM10007878_08260</name>
</gene>
<evidence type="ECO:0000256" key="6">
    <source>
        <dbReference type="ARBA" id="ARBA00023315"/>
    </source>
</evidence>
<dbReference type="InterPro" id="IPR001048">
    <property type="entry name" value="Asp/Glu/Uridylate_kinase"/>
</dbReference>
<reference evidence="11" key="1">
    <citation type="journal article" date="2019" name="Int. J. Syst. Evol. Microbiol.">
        <title>The Global Catalogue of Microorganisms (GCM) 10K type strain sequencing project: providing services to taxonomists for standard genome sequencing and annotation.</title>
        <authorList>
            <consortium name="The Broad Institute Genomics Platform"/>
            <consortium name="The Broad Institute Genome Sequencing Center for Infectious Disease"/>
            <person name="Wu L."/>
            <person name="Ma J."/>
        </authorList>
    </citation>
    <scope>NUCLEOTIDE SEQUENCE [LARGE SCALE GENOMIC DNA]</scope>
    <source>
        <strain evidence="11">NBRC 100033</strain>
    </source>
</reference>
<dbReference type="PANTHER" id="PTHR30602">
    <property type="entry name" value="AMINO-ACID ACETYLTRANSFERASE"/>
    <property type="match status" value="1"/>
</dbReference>
<comment type="miscellaneous">
    <text evidence="8">In bacteria which possess the bifunctional enzyme ornithine acetyltransferase/N-acetylglutamate synthase (ArgJ), ArgA fulfills an anaplerotic role.</text>
</comment>
<keyword evidence="6 8" id="KW-0012">Acyltransferase</keyword>
<sequence length="438" mass="48080">MAKLNLDQQVSWFRNASPYINAHRGRTFVLHLDGDALSSASLRELITDIALLNSLGVRLVITFGARSQVREALTSGDIAWQEHQGRLVVDKQRLPTILSCVGSLRAELEAKLSMGLANSPMHGAGLRVMSGNLITARPLGIRAGIDMHFCGEVRKVQVKSIQALLDQGMLVLLPPLGYSPTGEAFDLDAEQVATAVATQLNADKLILFGSAEGLKDSKGQLIRDLNPEAAETLLADLTDQPLLKRHLQAACIASRQGVARTHLLSYKRNGALLLDLFTRDGDGTLITQLSYETLRGAKIEDVGGLLALLRPLEESGVLVRRSRELLEAEIERFTVIDLDGSIIACAALYPYPEVHQAELACVVVHPEYRHSQRGDRLLESIEKQARAAGINQLFVLTTHTAHWFLERGFAPAQVEQLPAARQALYNWQRNSQVFCKAL</sequence>
<dbReference type="InterPro" id="IPR000182">
    <property type="entry name" value="GNAT_dom"/>
</dbReference>
<keyword evidence="4 8" id="KW-0028">Amino-acid biosynthesis</keyword>
<dbReference type="CDD" id="cd04301">
    <property type="entry name" value="NAT_SF"/>
    <property type="match status" value="1"/>
</dbReference>
<dbReference type="PROSITE" id="PS51186">
    <property type="entry name" value="GNAT"/>
    <property type="match status" value="1"/>
</dbReference>
<dbReference type="PANTHER" id="PTHR30602:SF12">
    <property type="entry name" value="AMINO-ACID ACETYLTRANSFERASE NAGS1, CHLOROPLASTIC-RELATED"/>
    <property type="match status" value="1"/>
</dbReference>
<evidence type="ECO:0000256" key="2">
    <source>
        <dbReference type="ARBA" id="ARBA00009145"/>
    </source>
</evidence>
<dbReference type="RefSeq" id="WP_027852035.1">
    <property type="nucleotide sequence ID" value="NZ_BSOR01000015.1"/>
</dbReference>
<keyword evidence="11" id="KW-1185">Reference proteome</keyword>
<evidence type="ECO:0000259" key="9">
    <source>
        <dbReference type="PROSITE" id="PS51186"/>
    </source>
</evidence>
<dbReference type="EMBL" id="BSOR01000015">
    <property type="protein sequence ID" value="GLR63391.1"/>
    <property type="molecule type" value="Genomic_DNA"/>
</dbReference>
<dbReference type="NCBIfam" id="TIGR01890">
    <property type="entry name" value="N-Ac-Glu-synth"/>
    <property type="match status" value="1"/>
</dbReference>
<dbReference type="InterPro" id="IPR036393">
    <property type="entry name" value="AceGlu_kinase-like_sf"/>
</dbReference>
<evidence type="ECO:0000256" key="4">
    <source>
        <dbReference type="ARBA" id="ARBA00022605"/>
    </source>
</evidence>
<dbReference type="InterPro" id="IPR016181">
    <property type="entry name" value="Acyl_CoA_acyltransferase"/>
</dbReference>
<dbReference type="InterPro" id="IPR033719">
    <property type="entry name" value="NAGS_kin"/>
</dbReference>
<comment type="similarity">
    <text evidence="2 8">Belongs to the acetyltransferase family. ArgA subfamily.</text>
</comment>
<comment type="caution">
    <text evidence="10">The sequence shown here is derived from an EMBL/GenBank/DDBJ whole genome shotgun (WGS) entry which is preliminary data.</text>
</comment>
<evidence type="ECO:0000256" key="5">
    <source>
        <dbReference type="ARBA" id="ARBA00022679"/>
    </source>
</evidence>
<accession>A0ABQ5ZXL1</accession>
<evidence type="ECO:0000256" key="1">
    <source>
        <dbReference type="ARBA" id="ARBA00004925"/>
    </source>
</evidence>
<comment type="catalytic activity">
    <reaction evidence="7 8">
        <text>L-glutamate + acetyl-CoA = N-acetyl-L-glutamate + CoA + H(+)</text>
        <dbReference type="Rhea" id="RHEA:24292"/>
        <dbReference type="ChEBI" id="CHEBI:15378"/>
        <dbReference type="ChEBI" id="CHEBI:29985"/>
        <dbReference type="ChEBI" id="CHEBI:44337"/>
        <dbReference type="ChEBI" id="CHEBI:57287"/>
        <dbReference type="ChEBI" id="CHEBI:57288"/>
        <dbReference type="EC" id="2.3.1.1"/>
    </reaction>
</comment>
<keyword evidence="5 8" id="KW-0808">Transferase</keyword>